<dbReference type="Pfam" id="PF20469">
    <property type="entry name" value="OLD-like_TOPRIM"/>
    <property type="match status" value="1"/>
</dbReference>
<dbReference type="InterPro" id="IPR034139">
    <property type="entry name" value="TOPRIM_OLD"/>
</dbReference>
<evidence type="ECO:0000259" key="1">
    <source>
        <dbReference type="Pfam" id="PF13175"/>
    </source>
</evidence>
<dbReference type="SUPFAM" id="SSF52540">
    <property type="entry name" value="P-loop containing nucleoside triphosphate hydrolases"/>
    <property type="match status" value="1"/>
</dbReference>
<dbReference type="EMBL" id="VSSQ01000844">
    <property type="protein sequence ID" value="MPM02092.1"/>
    <property type="molecule type" value="Genomic_DNA"/>
</dbReference>
<dbReference type="InterPro" id="IPR051396">
    <property type="entry name" value="Bact_Antivir_Def_Nuclease"/>
</dbReference>
<evidence type="ECO:0000259" key="2">
    <source>
        <dbReference type="Pfam" id="PF20469"/>
    </source>
</evidence>
<name>A0A644WE94_9ZZZZ</name>
<dbReference type="InterPro" id="IPR041685">
    <property type="entry name" value="AAA_GajA/Old/RecF-like"/>
</dbReference>
<organism evidence="3">
    <name type="scientific">bioreactor metagenome</name>
    <dbReference type="NCBI Taxonomy" id="1076179"/>
    <lineage>
        <taxon>unclassified sequences</taxon>
        <taxon>metagenomes</taxon>
        <taxon>ecological metagenomes</taxon>
    </lineage>
</organism>
<protein>
    <submittedName>
        <fullName evidence="3">DNA replication and repair protein RecF</fullName>
    </submittedName>
</protein>
<dbReference type="Gene3D" id="3.40.50.300">
    <property type="entry name" value="P-loop containing nucleotide triphosphate hydrolases"/>
    <property type="match status" value="1"/>
</dbReference>
<dbReference type="AlphaFoldDB" id="A0A644WE94"/>
<dbReference type="PANTHER" id="PTHR43581:SF4">
    <property type="entry name" value="ATP_GTP PHOSPHATASE"/>
    <property type="match status" value="1"/>
</dbReference>
<comment type="caution">
    <text evidence="3">The sequence shown here is derived from an EMBL/GenBank/DDBJ whole genome shotgun (WGS) entry which is preliminary data.</text>
</comment>
<dbReference type="InterPro" id="IPR027417">
    <property type="entry name" value="P-loop_NTPase"/>
</dbReference>
<sequence>MKISRLIIKNYRNLKEIDIHLSDTVALIGENNSGKSNILRAVTLPLLTDESAFSGKNLSWVDINDAAKDEYYKYIIGNRNEIADGTISCSEFIAHLPIVMVEVHLKPEKTEGYFVKDLSFSVKDGQLQYGLRYEYKPSKVDDIYGIVKKVLSDGTETLDMQSIKAVKMNLLPTEYYSYSVSVPGKGSITYDVLKLYKYVALEAERDEFSRTKERLGSKSLVKLLQTGLTDDNKLKIEKEYNHFFEELKSVSSMDSVINWQDESELAEAKEFFSHISILPNMPPMQSILSSIRLGYSDTELSLQGLGYRNLILLLVLINSLAGRQTDVALNVLTIEEPEAHLCINNIRLIVSFLKVFTAKNLTTQLFYSTHSTEFINKMNLNNVVVMHDGQAFSFVDELNDSARNYLTKNPNLDLFKLFFSKKCILFEGISEEMLLRAYIDSKKELSDIEVLSFHKGFIEIISIWKKINEKTGNKLGIIRDYDNQEKAKKQHDIFDDETSICIRTTSEYTLEPEIVKTENNHTVLGKKYGEIFGWKNMTPNQMETAWREAKASDMLTICKDIANGELSDLKMPKYIQEVFDFLK</sequence>
<gene>
    <name evidence="3" type="primary">recF_20</name>
    <name evidence="3" type="ORF">SDC9_48337</name>
</gene>
<feature type="domain" description="OLD protein-like TOPRIM" evidence="2">
    <location>
        <begin position="418"/>
        <end position="464"/>
    </location>
</feature>
<dbReference type="PANTHER" id="PTHR43581">
    <property type="entry name" value="ATP/GTP PHOSPHATASE"/>
    <property type="match status" value="1"/>
</dbReference>
<feature type="domain" description="Endonuclease GajA/Old nuclease/RecF-like AAA" evidence="1">
    <location>
        <begin position="1"/>
        <end position="375"/>
    </location>
</feature>
<evidence type="ECO:0000313" key="3">
    <source>
        <dbReference type="EMBL" id="MPM02092.1"/>
    </source>
</evidence>
<proteinExistence type="predicted"/>
<reference evidence="3" key="1">
    <citation type="submission" date="2019-08" db="EMBL/GenBank/DDBJ databases">
        <authorList>
            <person name="Kucharzyk K."/>
            <person name="Murdoch R.W."/>
            <person name="Higgins S."/>
            <person name="Loffler F."/>
        </authorList>
    </citation>
    <scope>NUCLEOTIDE SEQUENCE</scope>
</reference>
<accession>A0A644WE94</accession>
<dbReference type="Pfam" id="PF13175">
    <property type="entry name" value="AAA_15"/>
    <property type="match status" value="1"/>
</dbReference>